<dbReference type="InterPro" id="IPR029684">
    <property type="entry name" value="Schlafen"/>
</dbReference>
<dbReference type="KEGG" id="ddi:DDB_G0287161"/>
<keyword evidence="1" id="KW-0812">Transmembrane</keyword>
<feature type="transmembrane region" description="Helical" evidence="1">
    <location>
        <begin position="331"/>
        <end position="352"/>
    </location>
</feature>
<gene>
    <name evidence="3" type="ORF">DDB_G0287161</name>
</gene>
<dbReference type="InParanoid" id="Q54KR0"/>
<dbReference type="InterPro" id="IPR007421">
    <property type="entry name" value="Schlafen_AlbA_2_dom"/>
</dbReference>
<dbReference type="HOGENOM" id="CLU_761700_0_0_1"/>
<organism evidence="3 4">
    <name type="scientific">Dictyostelium discoideum</name>
    <name type="common">Social amoeba</name>
    <dbReference type="NCBI Taxonomy" id="44689"/>
    <lineage>
        <taxon>Eukaryota</taxon>
        <taxon>Amoebozoa</taxon>
        <taxon>Evosea</taxon>
        <taxon>Eumycetozoa</taxon>
        <taxon>Dictyostelia</taxon>
        <taxon>Dictyosteliales</taxon>
        <taxon>Dictyosteliaceae</taxon>
        <taxon>Dictyostelium</taxon>
    </lineage>
</organism>
<dbReference type="InterPro" id="IPR038461">
    <property type="entry name" value="Schlafen_AlbA_2_dom_sf"/>
</dbReference>
<dbReference type="PANTHER" id="PTHR12155:SF41">
    <property type="entry name" value="SCHLAFEN ALBA-2 DOMAIN-CONTAINING PROTEIN"/>
    <property type="match status" value="1"/>
</dbReference>
<sequence>MTQKLSIKKTMEELRKYINYEDLKYETIKFGTNSGSKLTFLKQATNPENNMVIKKNSFFETKEGYKTHNLAHAMVTILALEVLGIIVELDEITHQNKTPLGVLNTFASKKKTNVIWEDIDGFNQCKITLINESNEPKVYIGSHSLQSGDKKYQKNKAAMKVYKQIIFDINDDEELQNYMELAVGEDKFVFGKKTNFQEDYELELKGNKDKNVSMKKKEVNIDELVKQICGFLNSIGGSIFVGIHDDSTVHGIELQGSNLDDLKLAIQSKVYAKITPMPANYLLFYFHKVVNPKNDGLYVLEILIKDTDYKDYRLGQDKLRFKRLNGINQEVPLPGTISYVYIIMGGLLFMFLKSKGLKHLINSI</sequence>
<protein>
    <recommendedName>
        <fullName evidence="2">Schlafen AlbA-2 domain-containing protein</fullName>
    </recommendedName>
</protein>
<dbReference type="dictyBase" id="DDB_G0287161"/>
<dbReference type="GeneID" id="8625992"/>
<evidence type="ECO:0000256" key="1">
    <source>
        <dbReference type="SAM" id="Phobius"/>
    </source>
</evidence>
<accession>Q54KR0</accession>
<dbReference type="EMBL" id="AAFI02000098">
    <property type="protein sequence ID" value="EAL63855.1"/>
    <property type="molecule type" value="Genomic_DNA"/>
</dbReference>
<dbReference type="VEuPathDB" id="AmoebaDB:DDB_G0287161"/>
<comment type="caution">
    <text evidence="3">The sequence shown here is derived from an EMBL/GenBank/DDBJ whole genome shotgun (WGS) entry which is preliminary data.</text>
</comment>
<dbReference type="RefSeq" id="XP_637370.1">
    <property type="nucleotide sequence ID" value="XM_632278.1"/>
</dbReference>
<feature type="domain" description="Schlafen AlbA-2" evidence="2">
    <location>
        <begin position="198"/>
        <end position="330"/>
    </location>
</feature>
<evidence type="ECO:0000313" key="4">
    <source>
        <dbReference type="Proteomes" id="UP000002195"/>
    </source>
</evidence>
<keyword evidence="1" id="KW-0472">Membrane</keyword>
<keyword evidence="4" id="KW-1185">Reference proteome</keyword>
<dbReference type="AlphaFoldDB" id="Q54KR0"/>
<dbReference type="Gene3D" id="3.30.950.30">
    <property type="entry name" value="Schlafen, AAA domain"/>
    <property type="match status" value="1"/>
</dbReference>
<reference evidence="3 4" key="1">
    <citation type="journal article" date="2005" name="Nature">
        <title>The genome of the social amoeba Dictyostelium discoideum.</title>
        <authorList>
            <consortium name="The Dictyostelium discoideum Sequencing Consortium"/>
            <person name="Eichinger L."/>
            <person name="Pachebat J.A."/>
            <person name="Glockner G."/>
            <person name="Rajandream M.A."/>
            <person name="Sucgang R."/>
            <person name="Berriman M."/>
            <person name="Song J."/>
            <person name="Olsen R."/>
            <person name="Szafranski K."/>
            <person name="Xu Q."/>
            <person name="Tunggal B."/>
            <person name="Kummerfeld S."/>
            <person name="Madera M."/>
            <person name="Konfortov B.A."/>
            <person name="Rivero F."/>
            <person name="Bankier A.T."/>
            <person name="Lehmann R."/>
            <person name="Hamlin N."/>
            <person name="Davies R."/>
            <person name="Gaudet P."/>
            <person name="Fey P."/>
            <person name="Pilcher K."/>
            <person name="Chen G."/>
            <person name="Saunders D."/>
            <person name="Sodergren E."/>
            <person name="Davis P."/>
            <person name="Kerhornou A."/>
            <person name="Nie X."/>
            <person name="Hall N."/>
            <person name="Anjard C."/>
            <person name="Hemphill L."/>
            <person name="Bason N."/>
            <person name="Farbrother P."/>
            <person name="Desany B."/>
            <person name="Just E."/>
            <person name="Morio T."/>
            <person name="Rost R."/>
            <person name="Churcher C."/>
            <person name="Cooper J."/>
            <person name="Haydock S."/>
            <person name="van Driessche N."/>
            <person name="Cronin A."/>
            <person name="Goodhead I."/>
            <person name="Muzny D."/>
            <person name="Mourier T."/>
            <person name="Pain A."/>
            <person name="Lu M."/>
            <person name="Harper D."/>
            <person name="Lindsay R."/>
            <person name="Hauser H."/>
            <person name="James K."/>
            <person name="Quiles M."/>
            <person name="Madan Babu M."/>
            <person name="Saito T."/>
            <person name="Buchrieser C."/>
            <person name="Wardroper A."/>
            <person name="Felder M."/>
            <person name="Thangavelu M."/>
            <person name="Johnson D."/>
            <person name="Knights A."/>
            <person name="Loulseged H."/>
            <person name="Mungall K."/>
            <person name="Oliver K."/>
            <person name="Price C."/>
            <person name="Quail M.A."/>
            <person name="Urushihara H."/>
            <person name="Hernandez J."/>
            <person name="Rabbinowitsch E."/>
            <person name="Steffen D."/>
            <person name="Sanders M."/>
            <person name="Ma J."/>
            <person name="Kohara Y."/>
            <person name="Sharp S."/>
            <person name="Simmonds M."/>
            <person name="Spiegler S."/>
            <person name="Tivey A."/>
            <person name="Sugano S."/>
            <person name="White B."/>
            <person name="Walker D."/>
            <person name="Woodward J."/>
            <person name="Winckler T."/>
            <person name="Tanaka Y."/>
            <person name="Shaulsky G."/>
            <person name="Schleicher M."/>
            <person name="Weinstock G."/>
            <person name="Rosenthal A."/>
            <person name="Cox E.C."/>
            <person name="Chisholm R.L."/>
            <person name="Gibbs R."/>
            <person name="Loomis W.F."/>
            <person name="Platzer M."/>
            <person name="Kay R.R."/>
            <person name="Williams J."/>
            <person name="Dear P.H."/>
            <person name="Noegel A.A."/>
            <person name="Barrell B."/>
            <person name="Kuspa A."/>
        </authorList>
    </citation>
    <scope>NUCLEOTIDE SEQUENCE [LARGE SCALE GENOMIC DNA]</scope>
    <source>
        <strain evidence="3 4">AX4</strain>
    </source>
</reference>
<evidence type="ECO:0000313" key="3">
    <source>
        <dbReference type="EMBL" id="EAL63855.1"/>
    </source>
</evidence>
<proteinExistence type="predicted"/>
<keyword evidence="1" id="KW-1133">Transmembrane helix</keyword>
<evidence type="ECO:0000259" key="2">
    <source>
        <dbReference type="Pfam" id="PF04326"/>
    </source>
</evidence>
<name>Q54KR0_DICDI</name>
<dbReference type="Pfam" id="PF04326">
    <property type="entry name" value="SLFN_AlbA_2"/>
    <property type="match status" value="1"/>
</dbReference>
<dbReference type="PaxDb" id="44689-DDB0187314"/>
<dbReference type="Proteomes" id="UP000002195">
    <property type="component" value="Unassembled WGS sequence"/>
</dbReference>
<dbReference type="PANTHER" id="PTHR12155">
    <property type="entry name" value="SCHLAFEN"/>
    <property type="match status" value="1"/>
</dbReference>